<accession>W4KDB3</accession>
<dbReference type="eggNOG" id="KOG0864">
    <property type="taxonomic scope" value="Eukaryota"/>
</dbReference>
<dbReference type="InterPro" id="IPR045255">
    <property type="entry name" value="RanBP1-like"/>
</dbReference>
<evidence type="ECO:0000259" key="2">
    <source>
        <dbReference type="PROSITE" id="PS50196"/>
    </source>
</evidence>
<feature type="non-terminal residue" evidence="3">
    <location>
        <position position="1"/>
    </location>
</feature>
<organism evidence="3 4">
    <name type="scientific">Heterobasidion irregulare (strain TC 32-1)</name>
    <dbReference type="NCBI Taxonomy" id="747525"/>
    <lineage>
        <taxon>Eukaryota</taxon>
        <taxon>Fungi</taxon>
        <taxon>Dikarya</taxon>
        <taxon>Basidiomycota</taxon>
        <taxon>Agaricomycotina</taxon>
        <taxon>Agaricomycetes</taxon>
        <taxon>Russulales</taxon>
        <taxon>Bondarzewiaceae</taxon>
        <taxon>Heterobasidion</taxon>
        <taxon>Heterobasidion annosum species complex</taxon>
    </lineage>
</organism>
<dbReference type="PANTHER" id="PTHR23138">
    <property type="entry name" value="RAN BINDING PROTEIN"/>
    <property type="match status" value="1"/>
</dbReference>
<keyword evidence="4" id="KW-1185">Reference proteome</keyword>
<gene>
    <name evidence="3" type="ORF">HETIRDRAFT_313873</name>
</gene>
<dbReference type="EMBL" id="KI925456">
    <property type="protein sequence ID" value="ETW83837.1"/>
    <property type="molecule type" value="Genomic_DNA"/>
</dbReference>
<evidence type="ECO:0000256" key="1">
    <source>
        <dbReference type="SAM" id="MobiDB-lite"/>
    </source>
</evidence>
<dbReference type="GO" id="GO:0006913">
    <property type="term" value="P:nucleocytoplasmic transport"/>
    <property type="evidence" value="ECO:0007669"/>
    <property type="project" value="InterPro"/>
</dbReference>
<dbReference type="GO" id="GO:0005096">
    <property type="term" value="F:GTPase activator activity"/>
    <property type="evidence" value="ECO:0007669"/>
    <property type="project" value="TreeGrafter"/>
</dbReference>
<dbReference type="InterPro" id="IPR045256">
    <property type="entry name" value="RanBP1_RanBD"/>
</dbReference>
<dbReference type="GO" id="GO:0005643">
    <property type="term" value="C:nuclear pore"/>
    <property type="evidence" value="ECO:0007669"/>
    <property type="project" value="TreeGrafter"/>
</dbReference>
<feature type="domain" description="RanBD1" evidence="2">
    <location>
        <begin position="6"/>
        <end position="143"/>
    </location>
</feature>
<protein>
    <recommendedName>
        <fullName evidence="2">RanBD1 domain-containing protein</fullName>
    </recommendedName>
</protein>
<dbReference type="PANTHER" id="PTHR23138:SF87">
    <property type="entry name" value="E3 SUMO-PROTEIN LIGASE RANBP2"/>
    <property type="match status" value="1"/>
</dbReference>
<dbReference type="CDD" id="cd13179">
    <property type="entry name" value="RanBD_RanBP1"/>
    <property type="match status" value="1"/>
</dbReference>
<dbReference type="FunFam" id="2.30.29.30:FF:000312">
    <property type="entry name" value="Ran binding protein 1"/>
    <property type="match status" value="1"/>
</dbReference>
<name>W4KDB3_HETIT</name>
<dbReference type="Proteomes" id="UP000030671">
    <property type="component" value="Unassembled WGS sequence"/>
</dbReference>
<dbReference type="SUPFAM" id="SSF50729">
    <property type="entry name" value="PH domain-like"/>
    <property type="match status" value="1"/>
</dbReference>
<sequence>DENDPHFEPVIKLTEQVEIKTNEEDETAIFKMRAKLFRFENTSQEWKERGTGEVRLLQHKQTQKVRLVMRRDKTLKVCANHLISASMKLQPNIGSDRSWVWKVLADYSEDPPTSETLAIRFANTENATQFKTAFEEAQQTNVKLTAASAPSAPAPSDPPALEAKSAEGDEAKEEVEEEVEEEVKEEAKEEPAADAVEGSAEEKKGDA</sequence>
<dbReference type="InterPro" id="IPR011993">
    <property type="entry name" value="PH-like_dom_sf"/>
</dbReference>
<dbReference type="AlphaFoldDB" id="W4KDB3"/>
<dbReference type="GO" id="GO:0005737">
    <property type="term" value="C:cytoplasm"/>
    <property type="evidence" value="ECO:0007669"/>
    <property type="project" value="TreeGrafter"/>
</dbReference>
<proteinExistence type="predicted"/>
<evidence type="ECO:0000313" key="4">
    <source>
        <dbReference type="Proteomes" id="UP000030671"/>
    </source>
</evidence>
<dbReference type="OrthoDB" id="1721884at2759"/>
<dbReference type="FunCoup" id="W4KDB3">
    <property type="interactions" value="642"/>
</dbReference>
<dbReference type="InParanoid" id="W4KDB3"/>
<dbReference type="STRING" id="747525.W4KDB3"/>
<dbReference type="HOGENOM" id="CLU_067861_1_1_1"/>
<dbReference type="Gene3D" id="2.30.29.30">
    <property type="entry name" value="Pleckstrin-homology domain (PH domain)/Phosphotyrosine-binding domain (PTB)"/>
    <property type="match status" value="1"/>
</dbReference>
<feature type="compositionally biased region" description="Acidic residues" evidence="1">
    <location>
        <begin position="170"/>
        <end position="184"/>
    </location>
</feature>
<dbReference type="RefSeq" id="XP_009543578.1">
    <property type="nucleotide sequence ID" value="XM_009545283.1"/>
</dbReference>
<feature type="region of interest" description="Disordered" evidence="1">
    <location>
        <begin position="145"/>
        <end position="207"/>
    </location>
</feature>
<evidence type="ECO:0000313" key="3">
    <source>
        <dbReference type="EMBL" id="ETW83837.1"/>
    </source>
</evidence>
<dbReference type="Pfam" id="PF00638">
    <property type="entry name" value="Ran_BP1"/>
    <property type="match status" value="1"/>
</dbReference>
<reference evidence="3 4" key="1">
    <citation type="journal article" date="2012" name="New Phytol.">
        <title>Insight into trade-off between wood decay and parasitism from the genome of a fungal forest pathogen.</title>
        <authorList>
            <person name="Olson A."/>
            <person name="Aerts A."/>
            <person name="Asiegbu F."/>
            <person name="Belbahri L."/>
            <person name="Bouzid O."/>
            <person name="Broberg A."/>
            <person name="Canback B."/>
            <person name="Coutinho P.M."/>
            <person name="Cullen D."/>
            <person name="Dalman K."/>
            <person name="Deflorio G."/>
            <person name="van Diepen L.T."/>
            <person name="Dunand C."/>
            <person name="Duplessis S."/>
            <person name="Durling M."/>
            <person name="Gonthier P."/>
            <person name="Grimwood J."/>
            <person name="Fossdal C.G."/>
            <person name="Hansson D."/>
            <person name="Henrissat B."/>
            <person name="Hietala A."/>
            <person name="Himmelstrand K."/>
            <person name="Hoffmeister D."/>
            <person name="Hogberg N."/>
            <person name="James T.Y."/>
            <person name="Karlsson M."/>
            <person name="Kohler A."/>
            <person name="Kues U."/>
            <person name="Lee Y.H."/>
            <person name="Lin Y.C."/>
            <person name="Lind M."/>
            <person name="Lindquist E."/>
            <person name="Lombard V."/>
            <person name="Lucas S."/>
            <person name="Lunden K."/>
            <person name="Morin E."/>
            <person name="Murat C."/>
            <person name="Park J."/>
            <person name="Raffaello T."/>
            <person name="Rouze P."/>
            <person name="Salamov A."/>
            <person name="Schmutz J."/>
            <person name="Solheim H."/>
            <person name="Stahlberg J."/>
            <person name="Velez H."/>
            <person name="de Vries R.P."/>
            <person name="Wiebenga A."/>
            <person name="Woodward S."/>
            <person name="Yakovlev I."/>
            <person name="Garbelotto M."/>
            <person name="Martin F."/>
            <person name="Grigoriev I.V."/>
            <person name="Stenlid J."/>
        </authorList>
    </citation>
    <scope>NUCLEOTIDE SEQUENCE [LARGE SCALE GENOMIC DNA]</scope>
    <source>
        <strain evidence="3 4">TC 32-1</strain>
    </source>
</reference>
<dbReference type="InterPro" id="IPR000156">
    <property type="entry name" value="Ran_bind_dom"/>
</dbReference>
<dbReference type="KEGG" id="hir:HETIRDRAFT_313873"/>
<dbReference type="SMART" id="SM00160">
    <property type="entry name" value="RanBD"/>
    <property type="match status" value="1"/>
</dbReference>
<dbReference type="GeneID" id="20670070"/>
<dbReference type="PROSITE" id="PS50196">
    <property type="entry name" value="RANBD1"/>
    <property type="match status" value="1"/>
</dbReference>